<reference evidence="15 16" key="1">
    <citation type="submission" date="2020-10" db="EMBL/GenBank/DDBJ databases">
        <title>ChiBAC.</title>
        <authorList>
            <person name="Zenner C."/>
            <person name="Hitch T.C.A."/>
            <person name="Clavel T."/>
        </authorList>
    </citation>
    <scope>NUCLEOTIDE SEQUENCE [LARGE SCALE GENOMIC DNA]</scope>
    <source>
        <strain evidence="15 16">DSM 108706</strain>
    </source>
</reference>
<evidence type="ECO:0000259" key="13">
    <source>
        <dbReference type="Pfam" id="PF02875"/>
    </source>
</evidence>
<comment type="subcellular location">
    <subcellularLocation>
        <location evidence="10 11">Cytoplasm</location>
    </subcellularLocation>
</comment>
<comment type="similarity">
    <text evidence="10">Belongs to the MurCDEF family. MurF subfamily.</text>
</comment>
<feature type="domain" description="Mur ligase N-terminal catalytic" evidence="12">
    <location>
        <begin position="25"/>
        <end position="104"/>
    </location>
</feature>
<keyword evidence="6 10" id="KW-0133">Cell shape</keyword>
<feature type="domain" description="Mur ligase central" evidence="14">
    <location>
        <begin position="115"/>
        <end position="315"/>
    </location>
</feature>
<keyword evidence="7 10" id="KW-0573">Peptidoglycan synthesis</keyword>
<dbReference type="Proteomes" id="UP001516588">
    <property type="component" value="Unassembled WGS sequence"/>
</dbReference>
<evidence type="ECO:0000256" key="5">
    <source>
        <dbReference type="ARBA" id="ARBA00022840"/>
    </source>
</evidence>
<dbReference type="RefSeq" id="WP_226385441.1">
    <property type="nucleotide sequence ID" value="NZ_JADCKA010000009.1"/>
</dbReference>
<evidence type="ECO:0000256" key="11">
    <source>
        <dbReference type="RuleBase" id="RU004136"/>
    </source>
</evidence>
<dbReference type="Gene3D" id="3.40.1190.10">
    <property type="entry name" value="Mur-like, catalytic domain"/>
    <property type="match status" value="1"/>
</dbReference>
<keyword evidence="16" id="KW-1185">Reference proteome</keyword>
<evidence type="ECO:0000256" key="2">
    <source>
        <dbReference type="ARBA" id="ARBA00022598"/>
    </source>
</evidence>
<dbReference type="SUPFAM" id="SSF53623">
    <property type="entry name" value="MurD-like peptide ligases, catalytic domain"/>
    <property type="match status" value="1"/>
</dbReference>
<dbReference type="InterPro" id="IPR013221">
    <property type="entry name" value="Mur_ligase_cen"/>
</dbReference>
<evidence type="ECO:0000256" key="7">
    <source>
        <dbReference type="ARBA" id="ARBA00022984"/>
    </source>
</evidence>
<comment type="caution">
    <text evidence="15">The sequence shown here is derived from an EMBL/GenBank/DDBJ whole genome shotgun (WGS) entry which is preliminary data.</text>
</comment>
<keyword evidence="1 10" id="KW-0963">Cytoplasm</keyword>
<keyword evidence="2 10" id="KW-0436">Ligase</keyword>
<keyword evidence="9 10" id="KW-0961">Cell wall biogenesis/degradation</keyword>
<organism evidence="15 16">
    <name type="scientific">Gallibacter intestinalis</name>
    <dbReference type="NCBI Taxonomy" id="2779356"/>
    <lineage>
        <taxon>Bacteria</taxon>
        <taxon>Bacillati</taxon>
        <taxon>Bacillota</taxon>
        <taxon>Clostridia</taxon>
        <taxon>Eubacteriales</taxon>
        <taxon>Eubacteriaceae</taxon>
        <taxon>Gallibacter</taxon>
    </lineage>
</organism>
<dbReference type="PANTHER" id="PTHR43024">
    <property type="entry name" value="UDP-N-ACETYLMURAMOYL-TRIPEPTIDE--D-ALANYL-D-ALANINE LIGASE"/>
    <property type="match status" value="1"/>
</dbReference>
<dbReference type="EC" id="6.3.2.10" evidence="10 11"/>
<dbReference type="EMBL" id="JADCKA010000009">
    <property type="protein sequence ID" value="MBE5035793.1"/>
    <property type="molecule type" value="Genomic_DNA"/>
</dbReference>
<proteinExistence type="inferred from homology"/>
<evidence type="ECO:0000259" key="14">
    <source>
        <dbReference type="Pfam" id="PF08245"/>
    </source>
</evidence>
<dbReference type="Gene3D" id="3.40.1390.10">
    <property type="entry name" value="MurE/MurF, N-terminal domain"/>
    <property type="match status" value="1"/>
</dbReference>
<dbReference type="HAMAP" id="MF_02019">
    <property type="entry name" value="MurF"/>
    <property type="match status" value="1"/>
</dbReference>
<evidence type="ECO:0000256" key="8">
    <source>
        <dbReference type="ARBA" id="ARBA00023306"/>
    </source>
</evidence>
<dbReference type="InterPro" id="IPR005863">
    <property type="entry name" value="UDP-N-AcMur_synth"/>
</dbReference>
<dbReference type="InterPro" id="IPR036615">
    <property type="entry name" value="Mur_ligase_C_dom_sf"/>
</dbReference>
<keyword evidence="5 10" id="KW-0067">ATP-binding</keyword>
<dbReference type="SUPFAM" id="SSF53244">
    <property type="entry name" value="MurD-like peptide ligases, peptide-binding domain"/>
    <property type="match status" value="1"/>
</dbReference>
<dbReference type="GO" id="GO:0016874">
    <property type="term" value="F:ligase activity"/>
    <property type="evidence" value="ECO:0007669"/>
    <property type="project" value="UniProtKB-KW"/>
</dbReference>
<dbReference type="PANTHER" id="PTHR43024:SF1">
    <property type="entry name" value="UDP-N-ACETYLMURAMOYL-TRIPEPTIDE--D-ALANYL-D-ALANINE LIGASE"/>
    <property type="match status" value="1"/>
</dbReference>
<dbReference type="Gene3D" id="3.90.190.20">
    <property type="entry name" value="Mur ligase, C-terminal domain"/>
    <property type="match status" value="1"/>
</dbReference>
<accession>A0ABR9QY22</accession>
<evidence type="ECO:0000256" key="4">
    <source>
        <dbReference type="ARBA" id="ARBA00022741"/>
    </source>
</evidence>
<evidence type="ECO:0000256" key="9">
    <source>
        <dbReference type="ARBA" id="ARBA00023316"/>
    </source>
</evidence>
<comment type="function">
    <text evidence="10 11">Involved in cell wall formation. Catalyzes the final step in the synthesis of UDP-N-acetylmuramoyl-pentapeptide, the precursor of murein.</text>
</comment>
<dbReference type="InterPro" id="IPR051046">
    <property type="entry name" value="MurCDEF_CellWall_CoF430Synth"/>
</dbReference>
<evidence type="ECO:0000256" key="10">
    <source>
        <dbReference type="HAMAP-Rule" id="MF_02019"/>
    </source>
</evidence>
<dbReference type="NCBIfam" id="TIGR01143">
    <property type="entry name" value="murF"/>
    <property type="match status" value="1"/>
</dbReference>
<dbReference type="SUPFAM" id="SSF63418">
    <property type="entry name" value="MurE/MurF N-terminal domain"/>
    <property type="match status" value="1"/>
</dbReference>
<sequence length="469" mass="50994">MRPFTTYEIANIVKGKVIAGEDVTVTGVCQDSRLATEGSLFVAIDGDAFDGHDFIGSAMEKGCVAVIADNDKKAATALSEAKGKVCLIIVESSEKALQDLASSYIRSLELKKVAVTGSTGKTTTRDMLYHVLKGKYKTGKNEGNFNSTVGVPLTIMTFDDDMEAAVIEMGMDKPGEISIMTNIVEPDIAVITNVGVSHMERLGSREAIFRAKMEITETLDDTNTLIVARDDMFLNKENIREKIGGNFNIITVGEDKDCDFVVSEINMSGDGRVSFNLTGPSRFEAGEGRYIESLAFHLPIPGKHNAINGSLAVAAGIMMGVSMKEAAEGLEKMILTGKRLSIERNGGITVIDDTYNASPDSMKAALDILSNMDGKRKIAVLGDMYELGDEEEKLHRQVGQIASEKADILFTLGELGKFISCENHFNTVEEFKEATKDFFKDGDVVLVKASRGMALERITEYILNEIGER</sequence>
<evidence type="ECO:0000313" key="15">
    <source>
        <dbReference type="EMBL" id="MBE5035793.1"/>
    </source>
</evidence>
<dbReference type="InterPro" id="IPR004101">
    <property type="entry name" value="Mur_ligase_C"/>
</dbReference>
<dbReference type="InterPro" id="IPR035911">
    <property type="entry name" value="MurE/MurF_N"/>
</dbReference>
<dbReference type="Pfam" id="PF01225">
    <property type="entry name" value="Mur_ligase"/>
    <property type="match status" value="1"/>
</dbReference>
<name>A0ABR9QY22_9FIRM</name>
<dbReference type="InterPro" id="IPR000713">
    <property type="entry name" value="Mur_ligase_N"/>
</dbReference>
<evidence type="ECO:0000256" key="3">
    <source>
        <dbReference type="ARBA" id="ARBA00022618"/>
    </source>
</evidence>
<dbReference type="Pfam" id="PF08245">
    <property type="entry name" value="Mur_ligase_M"/>
    <property type="match status" value="1"/>
</dbReference>
<keyword evidence="4 10" id="KW-0547">Nucleotide-binding</keyword>
<protein>
    <recommendedName>
        <fullName evidence="10 11">UDP-N-acetylmuramoyl-tripeptide--D-alanyl-D-alanine ligase</fullName>
        <ecNumber evidence="10 11">6.3.2.10</ecNumber>
    </recommendedName>
    <alternativeName>
        <fullName evidence="10">D-alanyl-D-alanine-adding enzyme</fullName>
    </alternativeName>
</protein>
<gene>
    <name evidence="10" type="primary">murF</name>
    <name evidence="15" type="ORF">INF20_05835</name>
</gene>
<keyword evidence="3 10" id="KW-0132">Cell division</keyword>
<keyword evidence="8 10" id="KW-0131">Cell cycle</keyword>
<dbReference type="Pfam" id="PF02875">
    <property type="entry name" value="Mur_ligase_C"/>
    <property type="match status" value="1"/>
</dbReference>
<dbReference type="InterPro" id="IPR036565">
    <property type="entry name" value="Mur-like_cat_sf"/>
</dbReference>
<comment type="catalytic activity">
    <reaction evidence="10 11">
        <text>D-alanyl-D-alanine + UDP-N-acetyl-alpha-D-muramoyl-L-alanyl-gamma-D-glutamyl-meso-2,6-diaminopimelate + ATP = UDP-N-acetyl-alpha-D-muramoyl-L-alanyl-gamma-D-glutamyl-meso-2,6-diaminopimeloyl-D-alanyl-D-alanine + ADP + phosphate + H(+)</text>
        <dbReference type="Rhea" id="RHEA:28374"/>
        <dbReference type="ChEBI" id="CHEBI:15378"/>
        <dbReference type="ChEBI" id="CHEBI:30616"/>
        <dbReference type="ChEBI" id="CHEBI:43474"/>
        <dbReference type="ChEBI" id="CHEBI:57822"/>
        <dbReference type="ChEBI" id="CHEBI:61386"/>
        <dbReference type="ChEBI" id="CHEBI:83905"/>
        <dbReference type="ChEBI" id="CHEBI:456216"/>
        <dbReference type="EC" id="6.3.2.10"/>
    </reaction>
</comment>
<evidence type="ECO:0000259" key="12">
    <source>
        <dbReference type="Pfam" id="PF01225"/>
    </source>
</evidence>
<feature type="binding site" evidence="10">
    <location>
        <begin position="117"/>
        <end position="123"/>
    </location>
    <ligand>
        <name>ATP</name>
        <dbReference type="ChEBI" id="CHEBI:30616"/>
    </ligand>
</feature>
<comment type="pathway">
    <text evidence="10 11">Cell wall biogenesis; peptidoglycan biosynthesis.</text>
</comment>
<evidence type="ECO:0000256" key="1">
    <source>
        <dbReference type="ARBA" id="ARBA00022490"/>
    </source>
</evidence>
<evidence type="ECO:0000256" key="6">
    <source>
        <dbReference type="ARBA" id="ARBA00022960"/>
    </source>
</evidence>
<feature type="domain" description="Mur ligase C-terminal" evidence="13">
    <location>
        <begin position="342"/>
        <end position="451"/>
    </location>
</feature>
<evidence type="ECO:0000313" key="16">
    <source>
        <dbReference type="Proteomes" id="UP001516588"/>
    </source>
</evidence>